<dbReference type="GO" id="GO:0016620">
    <property type="term" value="F:oxidoreductase activity, acting on the aldehyde or oxo group of donors, NAD or NADP as acceptor"/>
    <property type="evidence" value="ECO:0007669"/>
    <property type="project" value="InterPro"/>
</dbReference>
<evidence type="ECO:0000313" key="7">
    <source>
        <dbReference type="Proteomes" id="UP000246410"/>
    </source>
</evidence>
<feature type="domain" description="Aldehyde dehydrogenase" evidence="5">
    <location>
        <begin position="28"/>
        <end position="488"/>
    </location>
</feature>
<dbReference type="PROSITE" id="PS00687">
    <property type="entry name" value="ALDEHYDE_DEHYDR_GLU"/>
    <property type="match status" value="1"/>
</dbReference>
<dbReference type="InterPro" id="IPR015590">
    <property type="entry name" value="Aldehyde_DH_dom"/>
</dbReference>
<dbReference type="InterPro" id="IPR016162">
    <property type="entry name" value="Ald_DH_N"/>
</dbReference>
<dbReference type="RefSeq" id="WP_167456496.1">
    <property type="nucleotide sequence ID" value="NZ_QGTL01000021.1"/>
</dbReference>
<keyword evidence="2 4" id="KW-0560">Oxidoreductase</keyword>
<evidence type="ECO:0000256" key="3">
    <source>
        <dbReference type="PROSITE-ProRule" id="PRU10007"/>
    </source>
</evidence>
<evidence type="ECO:0000256" key="1">
    <source>
        <dbReference type="ARBA" id="ARBA00009986"/>
    </source>
</evidence>
<comment type="similarity">
    <text evidence="1 4">Belongs to the aldehyde dehydrogenase family.</text>
</comment>
<feature type="active site" evidence="3">
    <location>
        <position position="264"/>
    </location>
</feature>
<keyword evidence="7" id="KW-1185">Reference proteome</keyword>
<dbReference type="EMBL" id="QGTL01000021">
    <property type="protein sequence ID" value="PWV67563.1"/>
    <property type="molecule type" value="Genomic_DNA"/>
</dbReference>
<evidence type="ECO:0000313" key="6">
    <source>
        <dbReference type="EMBL" id="PWV67563.1"/>
    </source>
</evidence>
<dbReference type="InterPro" id="IPR016163">
    <property type="entry name" value="Ald_DH_C"/>
</dbReference>
<dbReference type="InterPro" id="IPR016161">
    <property type="entry name" value="Ald_DH/histidinol_DH"/>
</dbReference>
<evidence type="ECO:0000256" key="2">
    <source>
        <dbReference type="ARBA" id="ARBA00023002"/>
    </source>
</evidence>
<dbReference type="PANTHER" id="PTHR42804:SF1">
    <property type="entry name" value="ALDEHYDE DEHYDROGENASE-RELATED"/>
    <property type="match status" value="1"/>
</dbReference>
<proteinExistence type="inferred from homology"/>
<dbReference type="PANTHER" id="PTHR42804">
    <property type="entry name" value="ALDEHYDE DEHYDROGENASE"/>
    <property type="match status" value="1"/>
</dbReference>
<dbReference type="SUPFAM" id="SSF53720">
    <property type="entry name" value="ALDH-like"/>
    <property type="match status" value="1"/>
</dbReference>
<dbReference type="Gene3D" id="3.40.605.10">
    <property type="entry name" value="Aldehyde Dehydrogenase, Chain A, domain 1"/>
    <property type="match status" value="1"/>
</dbReference>
<reference evidence="6 7" key="1">
    <citation type="submission" date="2018-05" db="EMBL/GenBank/DDBJ databases">
        <title>Genomic Encyclopedia of Type Strains, Phase IV (KMG-IV): sequencing the most valuable type-strain genomes for metagenomic binning, comparative biology and taxonomic classification.</title>
        <authorList>
            <person name="Goeker M."/>
        </authorList>
    </citation>
    <scope>NUCLEOTIDE SEQUENCE [LARGE SCALE GENOMIC DNA]</scope>
    <source>
        <strain evidence="6 7">DSM 44717</strain>
    </source>
</reference>
<comment type="caution">
    <text evidence="6">The sequence shown here is derived from an EMBL/GenBank/DDBJ whole genome shotgun (WGS) entry which is preliminary data.</text>
</comment>
<accession>A0A317N221</accession>
<dbReference type="Gene3D" id="3.40.309.10">
    <property type="entry name" value="Aldehyde Dehydrogenase, Chain A, domain 2"/>
    <property type="match status" value="1"/>
</dbReference>
<name>A0A317N221_9NOCA</name>
<organism evidence="6 7">
    <name type="scientific">Nocardia neocaledoniensis</name>
    <dbReference type="NCBI Taxonomy" id="236511"/>
    <lineage>
        <taxon>Bacteria</taxon>
        <taxon>Bacillati</taxon>
        <taxon>Actinomycetota</taxon>
        <taxon>Actinomycetes</taxon>
        <taxon>Mycobacteriales</taxon>
        <taxon>Nocardiaceae</taxon>
        <taxon>Nocardia</taxon>
    </lineage>
</organism>
<sequence length="491" mass="51602">MTTKTTGDGLRIEVSIPHPDAVLVGGVWRPSRGGQWRPVISPATERPVTDVVVPTAADADDAVTAATEAFTGEWPRLPVGRRAEVVSRFADLLEERLDELTRLWAVEAGIPVRWGRTLHRFAAVTAWRTALATAESALAAESRSTPVGPVSIEYEAVGPVVAVMPYNGPLPTIGCKVIPALLAGSTVVVKAAPESALTMRLVSECAVAAGFPPGVLSILAADADVSAHLVRDPRVEVVSFTGGPRAAAEILRQTADNLPRTVFELGGKSPAILLDDVDLEMSLRALVAGSMSGAGQVCAALSRILVPAGRHDEIADALATAYRALRIGDPAENDTDHGPLANRVAYDRTEAAVRTAVADGAEIVCGGKRPDARPDGWFYEPTLLTGADPRDRVAQEEIFGPVAVLLPYDDVDEAVRIADGTRYGLAASVFTADPERGLAVARRLRSGSVAINTFGPTMAAPFGGVKRSGWGRECGPEGIREFAAAKQVLLG</sequence>
<dbReference type="AlphaFoldDB" id="A0A317N221"/>
<dbReference type="InterPro" id="IPR029510">
    <property type="entry name" value="Ald_DH_CS_GLU"/>
</dbReference>
<evidence type="ECO:0000259" key="5">
    <source>
        <dbReference type="Pfam" id="PF00171"/>
    </source>
</evidence>
<evidence type="ECO:0000256" key="4">
    <source>
        <dbReference type="RuleBase" id="RU003345"/>
    </source>
</evidence>
<dbReference type="Proteomes" id="UP000246410">
    <property type="component" value="Unassembled WGS sequence"/>
</dbReference>
<dbReference type="Pfam" id="PF00171">
    <property type="entry name" value="Aldedh"/>
    <property type="match status" value="1"/>
</dbReference>
<gene>
    <name evidence="6" type="ORF">DFR69_12113</name>
</gene>
<protein>
    <submittedName>
        <fullName evidence="6">Betaine-aldehyde dehydrogenase</fullName>
    </submittedName>
</protein>